<dbReference type="SUPFAM" id="SSF58113">
    <property type="entry name" value="Apolipoprotein A-I"/>
    <property type="match status" value="1"/>
</dbReference>
<dbReference type="KEGG" id="bfo:118420048"/>
<dbReference type="OrthoDB" id="676979at2759"/>
<protein>
    <submittedName>
        <fullName evidence="3">Malignant fibrous histiocytoma-amplified sequence 1 homolog</fullName>
    </submittedName>
</protein>
<reference evidence="2" key="1">
    <citation type="journal article" date="2020" name="Nat. Ecol. Evol.">
        <title>Deeply conserved synteny resolves early events in vertebrate evolution.</title>
        <authorList>
            <person name="Simakov O."/>
            <person name="Marletaz F."/>
            <person name="Yue J.X."/>
            <person name="O'Connell B."/>
            <person name="Jenkins J."/>
            <person name="Brandt A."/>
            <person name="Calef R."/>
            <person name="Tung C.H."/>
            <person name="Huang T.K."/>
            <person name="Schmutz J."/>
            <person name="Satoh N."/>
            <person name="Yu J.K."/>
            <person name="Putnam N.H."/>
            <person name="Green R.E."/>
            <person name="Rokhsar D.S."/>
        </authorList>
    </citation>
    <scope>NUCLEOTIDE SEQUENCE [LARGE SCALE GENOMIC DNA]</scope>
    <source>
        <strain evidence="2">S238N-H82</strain>
    </source>
</reference>
<dbReference type="AlphaFoldDB" id="A0A9J7LHN3"/>
<keyword evidence="2" id="KW-1185">Reference proteome</keyword>
<dbReference type="Proteomes" id="UP000001554">
    <property type="component" value="Chromosome 7"/>
</dbReference>
<evidence type="ECO:0000313" key="3">
    <source>
        <dbReference type="RefSeq" id="XP_035682647.1"/>
    </source>
</evidence>
<dbReference type="RefSeq" id="XP_035682647.1">
    <property type="nucleotide sequence ID" value="XM_035826754.1"/>
</dbReference>
<gene>
    <name evidence="3" type="primary">LOC118420048</name>
</gene>
<dbReference type="Gene3D" id="1.10.10.10">
    <property type="entry name" value="Winged helix-like DNA-binding domain superfamily/Winged helix DNA-binding domain"/>
    <property type="match status" value="1"/>
</dbReference>
<name>A0A9J7LHN3_BRAFL</name>
<reference evidence="3" key="2">
    <citation type="submission" date="2025-08" db="UniProtKB">
        <authorList>
            <consortium name="RefSeq"/>
        </authorList>
    </citation>
    <scope>IDENTIFICATION</scope>
    <source>
        <strain evidence="3">S238N-H82</strain>
        <tissue evidence="3">Testes</tissue>
    </source>
</reference>
<proteinExistence type="predicted"/>
<dbReference type="InterPro" id="IPR036388">
    <property type="entry name" value="WH-like_DNA-bd_sf"/>
</dbReference>
<feature type="coiled-coil region" evidence="1">
    <location>
        <begin position="31"/>
        <end position="84"/>
    </location>
</feature>
<sequence>MTFVYLVGTHADRLTAGQIEGKTRDIKDRVVKYIEERRKHLHSQIEEVETQLVKARDEAEYVMRPYASRKLEQLQRKVEKLRCKLDSGLKFVKNGDVAVVSSKDMSGISDLKTDVFKISVDKDLFPSAHSTLPRSWINMEKLLKLEGEKSSNISLSWEECVHLGSKLDLDSNGMEAVMGYLHKTGSVLHYRGDVLQNVVFPDPTQLITLLKLIFDHDQERLLGALRQNSKLSAEDFSIVKNNFVRRAILPKGVLLKHFSKNKTTTDDFETTIKVLEIFGITHVVPSPPKGTAGTAFLTPGEVYYRFPWFLPKSPGTPPHVKRCWPTRVPTEMEQIGVEFSIEGKEPTGLFERLCAQLPPHLCPGNDWSDGTLSYLGEQPVLVRRKTIDNGVKIMISGRAVSDKIDDMWLYAIIPIVEKTKLLLKEWSRSCWTCSIPCPHCTKAGLKRLGYFSAGLLWEERPDKPAKLQCPRPRDRSSKATPASLMTMLVYPPKAVI</sequence>
<dbReference type="GeneID" id="118420048"/>
<organism evidence="2 3">
    <name type="scientific">Branchiostoma floridae</name>
    <name type="common">Florida lancelet</name>
    <name type="synonym">Amphioxus</name>
    <dbReference type="NCBI Taxonomy" id="7739"/>
    <lineage>
        <taxon>Eukaryota</taxon>
        <taxon>Metazoa</taxon>
        <taxon>Chordata</taxon>
        <taxon>Cephalochordata</taxon>
        <taxon>Leptocardii</taxon>
        <taxon>Amphioxiformes</taxon>
        <taxon>Branchiostomatidae</taxon>
        <taxon>Branchiostoma</taxon>
    </lineage>
</organism>
<keyword evidence="1" id="KW-0175">Coiled coil</keyword>
<accession>A0A9J7LHN3</accession>
<evidence type="ECO:0000256" key="1">
    <source>
        <dbReference type="SAM" id="Coils"/>
    </source>
</evidence>
<evidence type="ECO:0000313" key="2">
    <source>
        <dbReference type="Proteomes" id="UP000001554"/>
    </source>
</evidence>